<evidence type="ECO:0000259" key="1">
    <source>
        <dbReference type="Pfam" id="PF08486"/>
    </source>
</evidence>
<sequence>MVQNARLTDTITKGLAYRENTHINIQSVKVASATNTPSPTQTLAKWPTIRIRLSYTGSTIRLKSGDTTLPRLSLGTKLSGTLRKNLELPFEAYGSDKVALVIGGKKYPFEKVALSAKLVAIPNWNRKPAWDTSGMYNDNIFRGKITVINEGGKLLVINELPLEDYLRGLAEVSNTDNEEKIKTILTAARSYAYFYTKPANRKFPGKPYDGSDNPDEFQKYLGYGYEQRSPLAGQLVDMTNGQLVTYHGDPIKVWYFNESNGRTLSYKEYCQARVTNGTLSKTTVCEDIPYFQSVSDPGGVGHTQKWHGVGISGIGATYLATQLNFKYTQIIEYYLEGVKVEKKY</sequence>
<protein>
    <recommendedName>
        <fullName evidence="1">Sporulation stage II protein D amidase enhancer LytB N-terminal domain-containing protein</fullName>
    </recommendedName>
</protein>
<name>K1XYK0_9BACT</name>
<gene>
    <name evidence="2" type="ORF">ACD_78C00169G0001</name>
</gene>
<dbReference type="InterPro" id="IPR013693">
    <property type="entry name" value="SpoIID/LytB_N"/>
</dbReference>
<dbReference type="AlphaFoldDB" id="K1XYK0"/>
<dbReference type="Pfam" id="PF08486">
    <property type="entry name" value="SpoIID"/>
    <property type="match status" value="1"/>
</dbReference>
<evidence type="ECO:0000313" key="2">
    <source>
        <dbReference type="EMBL" id="EKD30056.1"/>
    </source>
</evidence>
<reference evidence="2" key="1">
    <citation type="journal article" date="2012" name="Science">
        <title>Fermentation, hydrogen, and sulfur metabolism in multiple uncultivated bacterial phyla.</title>
        <authorList>
            <person name="Wrighton K.C."/>
            <person name="Thomas B.C."/>
            <person name="Sharon I."/>
            <person name="Miller C.S."/>
            <person name="Castelle C.J."/>
            <person name="VerBerkmoes N.C."/>
            <person name="Wilkins M.J."/>
            <person name="Hettich R.L."/>
            <person name="Lipton M.S."/>
            <person name="Williams K.H."/>
            <person name="Long P.E."/>
            <person name="Banfield J.F."/>
        </authorList>
    </citation>
    <scope>NUCLEOTIDE SEQUENCE [LARGE SCALE GENOMIC DNA]</scope>
</reference>
<organism evidence="2">
    <name type="scientific">uncultured bacterium</name>
    <name type="common">gcode 4</name>
    <dbReference type="NCBI Taxonomy" id="1234023"/>
    <lineage>
        <taxon>Bacteria</taxon>
        <taxon>environmental samples</taxon>
    </lineage>
</organism>
<dbReference type="EMBL" id="AMFJ01034169">
    <property type="protein sequence ID" value="EKD30056.1"/>
    <property type="molecule type" value="Genomic_DNA"/>
</dbReference>
<comment type="caution">
    <text evidence="2">The sequence shown here is derived from an EMBL/GenBank/DDBJ whole genome shotgun (WGS) entry which is preliminary data.</text>
</comment>
<proteinExistence type="predicted"/>
<feature type="domain" description="Sporulation stage II protein D amidase enhancer LytB N-terminal" evidence="1">
    <location>
        <begin position="151"/>
        <end position="246"/>
    </location>
</feature>
<accession>K1XYK0</accession>